<dbReference type="Pfam" id="PF01135">
    <property type="entry name" value="PCMT"/>
    <property type="match status" value="1"/>
</dbReference>
<organism evidence="13 14">
    <name type="scientific">Entomortierella chlamydospora</name>
    <dbReference type="NCBI Taxonomy" id="101097"/>
    <lineage>
        <taxon>Eukaryota</taxon>
        <taxon>Fungi</taxon>
        <taxon>Fungi incertae sedis</taxon>
        <taxon>Mucoromycota</taxon>
        <taxon>Mortierellomycotina</taxon>
        <taxon>Mortierellomycetes</taxon>
        <taxon>Mortierellales</taxon>
        <taxon>Mortierellaceae</taxon>
        <taxon>Entomortierella</taxon>
    </lineage>
</organism>
<comment type="similarity">
    <text evidence="3">Belongs to the methyltransferase superfamily. L-isoaspartyl/D-aspartyl protein methyltransferase family.</text>
</comment>
<evidence type="ECO:0000313" key="14">
    <source>
        <dbReference type="Proteomes" id="UP000703661"/>
    </source>
</evidence>
<evidence type="ECO:0000256" key="4">
    <source>
        <dbReference type="ARBA" id="ARBA00011890"/>
    </source>
</evidence>
<dbReference type="InterPro" id="IPR000682">
    <property type="entry name" value="PCMT"/>
</dbReference>
<dbReference type="Proteomes" id="UP000703661">
    <property type="component" value="Unassembled WGS sequence"/>
</dbReference>
<gene>
    <name evidence="13" type="ORF">BGZ80_011285</name>
</gene>
<dbReference type="Gene3D" id="3.30.710.10">
    <property type="entry name" value="Potassium Channel Kv1.1, Chain A"/>
    <property type="match status" value="1"/>
</dbReference>
<feature type="domain" description="BTB" evidence="12">
    <location>
        <begin position="458"/>
        <end position="526"/>
    </location>
</feature>
<dbReference type="CDD" id="cd14733">
    <property type="entry name" value="BACK"/>
    <property type="match status" value="1"/>
</dbReference>
<dbReference type="Pfam" id="PF00651">
    <property type="entry name" value="BTB"/>
    <property type="match status" value="1"/>
</dbReference>
<accession>A0A9P6MU36</accession>
<dbReference type="InterPro" id="IPR015915">
    <property type="entry name" value="Kelch-typ_b-propeller"/>
</dbReference>
<dbReference type="GO" id="GO:0004719">
    <property type="term" value="F:protein-L-isoaspartate (D-aspartate) O-methyltransferase activity"/>
    <property type="evidence" value="ECO:0007669"/>
    <property type="project" value="UniProtKB-EC"/>
</dbReference>
<dbReference type="GO" id="GO:0032259">
    <property type="term" value="P:methylation"/>
    <property type="evidence" value="ECO:0007669"/>
    <property type="project" value="UniProtKB-KW"/>
</dbReference>
<evidence type="ECO:0000256" key="3">
    <source>
        <dbReference type="ARBA" id="ARBA00005369"/>
    </source>
</evidence>
<dbReference type="EMBL" id="JAAAID010000892">
    <property type="protein sequence ID" value="KAG0013101.1"/>
    <property type="molecule type" value="Genomic_DNA"/>
</dbReference>
<comment type="caution">
    <text evidence="13">The sequence shown here is derived from an EMBL/GenBank/DDBJ whole genome shotgun (WGS) entry which is preliminary data.</text>
</comment>
<sequence>MAWRCSGVSNSDLVNRLAEAKLIVSDSVKQAMLAVDRGNFSKFKPYEASLDVGSGSGYLTVCMAEMVGPQGRVVGVDHIPELVDLATENTMKDHPEYIQEGRIAYHSADGRVGFPQDDRYDAIHVGAAADSIHDELIEQLQAPGRMFIPACDGDGQAIFVVDKDKEGHVTKKKTMSVWAKEGVPPTKRYGHTAVLWKQNIIIFGGSNEFYEYRDDVIVFSLLTKTWSRPEIRGEVPARYLHSATVYKNKMYVYGGFAKNSKCTYVLEELRILNLETWTWSEAYSVPARYNHSACLVGNKLWIYAGKDETGNNVSDLHSIHLSTLRVLPHTGITGKVVLLKSQHFSEAIGNQLVVFGKYPNESTGTSLYGLWMMDLDQLEWRKLDIDSSLEDGVWNYFTVVTKRVQNHKRHELSSGEDLHQHNGTLDDIDDSNSAPSLIFLGNTEKDRPQPYDHFRDFSDFTIIPQDSTRKIHVHRMVLSSRWPHFRNMHASGMIESTRATMVLPEPYHVVYAFLSFLYTDVVDVDLDCTVLCEVMVMANMYLLERLKKLCASILHGHHLQVDTCVRIFQAACVSQEQGLKKLSQEFIYRHLGAVMKTEDWFLMWSQSGDGSSSEHRAAALEEFIEGVPEDAGLEIMSGSRRSNSCPFSLLGHPAVIHVNKRLLNHQESARLHTVHVFDFDQTLFRSPLPNPALWDTSFIGQMVSWNTCGPGWWHNPATLDLGPEAEASIWDGWWNEDLVAEITRSSNNPECLTILLTGRCGPVYNDQLIRMIQAKGLDFDLIVTKPTTAVWINPKVTSSNASKNKARANDGCYLKIHTFSFKHDFLYSVLLEYPSIQYMKVWDDRIGQIIKFQEAGKGWLEKKLLQTFEVQGVNIPHRFMDPEREIELVTAMVDIHNQQVAIEAKGGPLMVSGAAPMPPTRPELQDLGIWDPYETYIPQKRVRMDVAHVVQYTGILFSEGVQLFLKNIVQSEQGSGVWIQRPSAIRDQDISKWEVPHEMHIILCLGAAQPDFLDNIGGMGANVFVELVAVGELEGKIWALKVQGVDESTVEEDMLIVGPNGDIHTSFESLTSSYNDASGETPNLTFDSKARRGRVVLRKKGTPYITLAYDRFQGGRSSAASKITQWESIRETGFSKRIILVGTIGEKRLLGLKTKDLGHFATVPRAEVSIPMILKQRASEKDYLMQGKQLGQMLKGIEKEMERLSIANKIANIEAITILTHATIDEFFK</sequence>
<evidence type="ECO:0000256" key="8">
    <source>
        <dbReference type="ARBA" id="ARBA00022679"/>
    </source>
</evidence>
<dbReference type="Gene3D" id="3.40.50.150">
    <property type="entry name" value="Vaccinia Virus protein VP39"/>
    <property type="match status" value="1"/>
</dbReference>
<keyword evidence="7" id="KW-0489">Methyltransferase</keyword>
<evidence type="ECO:0000256" key="5">
    <source>
        <dbReference type="ARBA" id="ARBA00022441"/>
    </source>
</evidence>
<comment type="pathway">
    <text evidence="2">tRNA modification; wybutosine-tRNA(Phe) biosynthesis.</text>
</comment>
<dbReference type="PANTHER" id="PTHR11579">
    <property type="entry name" value="PROTEIN-L-ISOASPARTATE O-METHYLTRANSFERASE"/>
    <property type="match status" value="1"/>
</dbReference>
<dbReference type="SUPFAM" id="SSF117281">
    <property type="entry name" value="Kelch motif"/>
    <property type="match status" value="1"/>
</dbReference>
<evidence type="ECO:0000256" key="11">
    <source>
        <dbReference type="SAM" id="MobiDB-lite"/>
    </source>
</evidence>
<dbReference type="InterPro" id="IPR011333">
    <property type="entry name" value="SKP1/BTB/POZ_sf"/>
</dbReference>
<dbReference type="Pfam" id="PF01344">
    <property type="entry name" value="Kelch_1"/>
    <property type="match status" value="2"/>
</dbReference>
<keyword evidence="10" id="KW-0677">Repeat</keyword>
<dbReference type="AlphaFoldDB" id="A0A9P6MU36"/>
<dbReference type="Pfam" id="PF10307">
    <property type="entry name" value="HAD_SAK_1"/>
    <property type="match status" value="1"/>
</dbReference>
<dbReference type="Gene3D" id="2.120.10.80">
    <property type="entry name" value="Kelch-type beta propeller"/>
    <property type="match status" value="1"/>
</dbReference>
<keyword evidence="9" id="KW-0949">S-adenosyl-L-methionine</keyword>
<dbReference type="PROSITE" id="PS50097">
    <property type="entry name" value="BTB"/>
    <property type="match status" value="1"/>
</dbReference>
<name>A0A9P6MU36_9FUNG</name>
<dbReference type="CDD" id="cd18186">
    <property type="entry name" value="BTB_POZ_ZBTB_KLHL-like"/>
    <property type="match status" value="1"/>
</dbReference>
<dbReference type="PANTHER" id="PTHR11579:SF0">
    <property type="entry name" value="PROTEIN-L-ISOASPARTATE(D-ASPARTATE) O-METHYLTRANSFERASE"/>
    <property type="match status" value="1"/>
</dbReference>
<dbReference type="SUPFAM" id="SSF54695">
    <property type="entry name" value="POZ domain"/>
    <property type="match status" value="1"/>
</dbReference>
<proteinExistence type="inferred from homology"/>
<reference evidence="13" key="1">
    <citation type="journal article" date="2020" name="Fungal Divers.">
        <title>Resolving the Mortierellaceae phylogeny through synthesis of multi-gene phylogenetics and phylogenomics.</title>
        <authorList>
            <person name="Vandepol N."/>
            <person name="Liber J."/>
            <person name="Desiro A."/>
            <person name="Na H."/>
            <person name="Kennedy M."/>
            <person name="Barry K."/>
            <person name="Grigoriev I.V."/>
            <person name="Miller A.N."/>
            <person name="O'Donnell K."/>
            <person name="Stajich J.E."/>
            <person name="Bonito G."/>
        </authorList>
    </citation>
    <scope>NUCLEOTIDE SEQUENCE</scope>
    <source>
        <strain evidence="13">NRRL 2769</strain>
    </source>
</reference>
<dbReference type="CDD" id="cd02440">
    <property type="entry name" value="AdoMet_MTases"/>
    <property type="match status" value="1"/>
</dbReference>
<evidence type="ECO:0000259" key="12">
    <source>
        <dbReference type="PROSITE" id="PS50097"/>
    </source>
</evidence>
<evidence type="ECO:0000256" key="6">
    <source>
        <dbReference type="ARBA" id="ARBA00022490"/>
    </source>
</evidence>
<dbReference type="SMART" id="SM00225">
    <property type="entry name" value="BTB"/>
    <property type="match status" value="1"/>
</dbReference>
<keyword evidence="6" id="KW-0963">Cytoplasm</keyword>
<protein>
    <recommendedName>
        <fullName evidence="4">protein-L-isoaspartate(D-aspartate) O-methyltransferase</fullName>
        <ecNumber evidence="4">2.1.1.77</ecNumber>
    </recommendedName>
</protein>
<keyword evidence="8" id="KW-0808">Transferase</keyword>
<keyword evidence="5" id="KW-0880">Kelch repeat</keyword>
<comment type="subcellular location">
    <subcellularLocation>
        <location evidence="1">Cytoplasm</location>
    </subcellularLocation>
</comment>
<dbReference type="InterPro" id="IPR029063">
    <property type="entry name" value="SAM-dependent_MTases_sf"/>
</dbReference>
<evidence type="ECO:0000256" key="1">
    <source>
        <dbReference type="ARBA" id="ARBA00004496"/>
    </source>
</evidence>
<dbReference type="InterPro" id="IPR006652">
    <property type="entry name" value="Kelch_1"/>
</dbReference>
<feature type="region of interest" description="Disordered" evidence="11">
    <location>
        <begin position="411"/>
        <end position="430"/>
    </location>
</feature>
<dbReference type="InterPro" id="IPR000210">
    <property type="entry name" value="BTB/POZ_dom"/>
</dbReference>
<dbReference type="EC" id="2.1.1.77" evidence="4"/>
<dbReference type="Pfam" id="PF24681">
    <property type="entry name" value="Kelch_KLHDC2_KLHL20_DRC7"/>
    <property type="match status" value="1"/>
</dbReference>
<feature type="compositionally biased region" description="Basic and acidic residues" evidence="11">
    <location>
        <begin position="411"/>
        <end position="420"/>
    </location>
</feature>
<evidence type="ECO:0000256" key="2">
    <source>
        <dbReference type="ARBA" id="ARBA00004797"/>
    </source>
</evidence>
<keyword evidence="14" id="KW-1185">Reference proteome</keyword>
<dbReference type="SUPFAM" id="SSF53335">
    <property type="entry name" value="S-adenosyl-L-methionine-dependent methyltransferases"/>
    <property type="match status" value="1"/>
</dbReference>
<evidence type="ECO:0000256" key="10">
    <source>
        <dbReference type="ARBA" id="ARBA00022737"/>
    </source>
</evidence>
<dbReference type="GO" id="GO:0005737">
    <property type="term" value="C:cytoplasm"/>
    <property type="evidence" value="ECO:0007669"/>
    <property type="project" value="UniProtKB-SubCell"/>
</dbReference>
<evidence type="ECO:0000256" key="9">
    <source>
        <dbReference type="ARBA" id="ARBA00022691"/>
    </source>
</evidence>
<evidence type="ECO:0000256" key="7">
    <source>
        <dbReference type="ARBA" id="ARBA00022603"/>
    </source>
</evidence>
<evidence type="ECO:0000313" key="13">
    <source>
        <dbReference type="EMBL" id="KAG0013101.1"/>
    </source>
</evidence>
<dbReference type="InterPro" id="IPR018812">
    <property type="entry name" value="SAK_HAD"/>
</dbReference>